<dbReference type="PROSITE" id="PS50077">
    <property type="entry name" value="HEAT_REPEAT"/>
    <property type="match status" value="1"/>
</dbReference>
<name>A0AAW1T3Y0_9CHLO</name>
<evidence type="ECO:0000256" key="2">
    <source>
        <dbReference type="PROSITE-ProRule" id="PRU00259"/>
    </source>
</evidence>
<accession>A0AAW1T3Y0</accession>
<evidence type="ECO:0000256" key="3">
    <source>
        <dbReference type="SAM" id="MobiDB-lite"/>
    </source>
</evidence>
<gene>
    <name evidence="4" type="ORF">WJX84_009839</name>
</gene>
<feature type="repeat" description="ARM" evidence="2">
    <location>
        <begin position="52"/>
        <end position="94"/>
    </location>
</feature>
<dbReference type="AlphaFoldDB" id="A0AAW1T3Y0"/>
<proteinExistence type="predicted"/>
<dbReference type="EMBL" id="JALJOV010000471">
    <property type="protein sequence ID" value="KAK9863439.1"/>
    <property type="molecule type" value="Genomic_DNA"/>
</dbReference>
<feature type="region of interest" description="Disordered" evidence="3">
    <location>
        <begin position="163"/>
        <end position="185"/>
    </location>
</feature>
<sequence>MAPGSSEANQVTAALPTIERQLAADHESLQEEGIKQLKELALHCRVLPAVLPLLPRLVQLLKSGNSSVRGAAAGTLAAVALSAEGRAVLERQEGLLVNLVACVTEGWASPAAESAACSLMNIAASSSGKTAIRNAEGIKALMALVEDCVPPLEKELAQARRTSIMSTTQDGPRSSRSSSSSNPKAAACTSALGALMNLLGDSQHITTMQQAGLAAVMEKLQAMAAVDEAMAHRATFITSRLSATPRDSILVL</sequence>
<evidence type="ECO:0000313" key="4">
    <source>
        <dbReference type="EMBL" id="KAK9863439.1"/>
    </source>
</evidence>
<dbReference type="InterPro" id="IPR011989">
    <property type="entry name" value="ARM-like"/>
</dbReference>
<organism evidence="4 5">
    <name type="scientific">Apatococcus fuscideae</name>
    <dbReference type="NCBI Taxonomy" id="2026836"/>
    <lineage>
        <taxon>Eukaryota</taxon>
        <taxon>Viridiplantae</taxon>
        <taxon>Chlorophyta</taxon>
        <taxon>core chlorophytes</taxon>
        <taxon>Trebouxiophyceae</taxon>
        <taxon>Chlorellales</taxon>
        <taxon>Chlorellaceae</taxon>
        <taxon>Apatococcus</taxon>
    </lineage>
</organism>
<evidence type="ECO:0000313" key="5">
    <source>
        <dbReference type="Proteomes" id="UP001485043"/>
    </source>
</evidence>
<keyword evidence="5" id="KW-1185">Reference proteome</keyword>
<dbReference type="Proteomes" id="UP001485043">
    <property type="component" value="Unassembled WGS sequence"/>
</dbReference>
<dbReference type="InterPro" id="IPR021133">
    <property type="entry name" value="HEAT_type_2"/>
</dbReference>
<dbReference type="SUPFAM" id="SSF48371">
    <property type="entry name" value="ARM repeat"/>
    <property type="match status" value="1"/>
</dbReference>
<protein>
    <submittedName>
        <fullName evidence="4">Uncharacterized protein</fullName>
    </submittedName>
</protein>
<dbReference type="InterPro" id="IPR016024">
    <property type="entry name" value="ARM-type_fold"/>
</dbReference>
<dbReference type="InterPro" id="IPR000225">
    <property type="entry name" value="Armadillo"/>
</dbReference>
<dbReference type="Gene3D" id="1.25.10.10">
    <property type="entry name" value="Leucine-rich Repeat Variant"/>
    <property type="match status" value="1"/>
</dbReference>
<feature type="repeat" description="HEAT" evidence="1">
    <location>
        <begin position="53"/>
        <end position="91"/>
    </location>
</feature>
<reference evidence="4 5" key="1">
    <citation type="journal article" date="2024" name="Nat. Commun.">
        <title>Phylogenomics reveals the evolutionary origins of lichenization in chlorophyte algae.</title>
        <authorList>
            <person name="Puginier C."/>
            <person name="Libourel C."/>
            <person name="Otte J."/>
            <person name="Skaloud P."/>
            <person name="Haon M."/>
            <person name="Grisel S."/>
            <person name="Petersen M."/>
            <person name="Berrin J.G."/>
            <person name="Delaux P.M."/>
            <person name="Dal Grande F."/>
            <person name="Keller J."/>
        </authorList>
    </citation>
    <scope>NUCLEOTIDE SEQUENCE [LARGE SCALE GENOMIC DNA]</scope>
    <source>
        <strain evidence="4 5">SAG 2523</strain>
    </source>
</reference>
<comment type="caution">
    <text evidence="4">The sequence shown here is derived from an EMBL/GenBank/DDBJ whole genome shotgun (WGS) entry which is preliminary data.</text>
</comment>
<evidence type="ECO:0000256" key="1">
    <source>
        <dbReference type="PROSITE-ProRule" id="PRU00103"/>
    </source>
</evidence>
<dbReference type="PROSITE" id="PS50176">
    <property type="entry name" value="ARM_REPEAT"/>
    <property type="match status" value="1"/>
</dbReference>
<feature type="compositionally biased region" description="Polar residues" evidence="3">
    <location>
        <begin position="163"/>
        <end position="172"/>
    </location>
</feature>